<dbReference type="OrthoDB" id="10348802at2759"/>
<evidence type="ECO:0000256" key="1">
    <source>
        <dbReference type="SAM" id="MobiDB-lite"/>
    </source>
</evidence>
<accession>A0A9E7K9X7</accession>
<feature type="region of interest" description="Disordered" evidence="1">
    <location>
        <begin position="20"/>
        <end position="52"/>
    </location>
</feature>
<evidence type="ECO:0000313" key="3">
    <source>
        <dbReference type="Proteomes" id="UP001055439"/>
    </source>
</evidence>
<organism evidence="2 3">
    <name type="scientific">Musa troglodytarum</name>
    <name type="common">fe'i banana</name>
    <dbReference type="NCBI Taxonomy" id="320322"/>
    <lineage>
        <taxon>Eukaryota</taxon>
        <taxon>Viridiplantae</taxon>
        <taxon>Streptophyta</taxon>
        <taxon>Embryophyta</taxon>
        <taxon>Tracheophyta</taxon>
        <taxon>Spermatophyta</taxon>
        <taxon>Magnoliopsida</taxon>
        <taxon>Liliopsida</taxon>
        <taxon>Zingiberales</taxon>
        <taxon>Musaceae</taxon>
        <taxon>Musa</taxon>
    </lineage>
</organism>
<proteinExistence type="predicted"/>
<dbReference type="EMBL" id="CP097508">
    <property type="protein sequence ID" value="URE09772.1"/>
    <property type="molecule type" value="Genomic_DNA"/>
</dbReference>
<sequence>MDTVQKSRAKEDALELLVGANLEDSQHAPINQPKDDQGPSAALTNDDKMDLGEHKCQRDEVMEDELAKELTDDPLVDYDRKVMKEEETIAMYLALLDSKASAI</sequence>
<keyword evidence="3" id="KW-1185">Reference proteome</keyword>
<protein>
    <submittedName>
        <fullName evidence="2">UBA</fullName>
    </submittedName>
</protein>
<name>A0A9E7K9X7_9LILI</name>
<gene>
    <name evidence="2" type="ORF">MUK42_30318</name>
</gene>
<reference evidence="2" key="1">
    <citation type="submission" date="2022-05" db="EMBL/GenBank/DDBJ databases">
        <title>The Musa troglodytarum L. genome provides insights into the mechanism of non-climacteric behaviour and enrichment of carotenoids.</title>
        <authorList>
            <person name="Wang J."/>
        </authorList>
    </citation>
    <scope>NUCLEOTIDE SEQUENCE</scope>
    <source>
        <tissue evidence="2">Leaf</tissue>
    </source>
</reference>
<dbReference type="Proteomes" id="UP001055439">
    <property type="component" value="Chromosome 6"/>
</dbReference>
<dbReference type="AlphaFoldDB" id="A0A9E7K9X7"/>
<evidence type="ECO:0000313" key="2">
    <source>
        <dbReference type="EMBL" id="URE09772.1"/>
    </source>
</evidence>